<organism evidence="2 3">
    <name type="scientific">[Mycobacterium] nativiensis</name>
    <dbReference type="NCBI Taxonomy" id="2855503"/>
    <lineage>
        <taxon>Bacteria</taxon>
        <taxon>Bacillati</taxon>
        <taxon>Actinomycetota</taxon>
        <taxon>Actinomycetes</taxon>
        <taxon>Mycobacteriales</taxon>
        <taxon>Mycobacteriaceae</taxon>
        <taxon>Mycolicibacter</taxon>
    </lineage>
</organism>
<name>A0ABU5Y4J6_9MYCO</name>
<comment type="caution">
    <text evidence="2">The sequence shown here is derived from an EMBL/GenBank/DDBJ whole genome shotgun (WGS) entry which is preliminary data.</text>
</comment>
<dbReference type="EMBL" id="JAYJJU010000061">
    <property type="protein sequence ID" value="MEB3035144.1"/>
    <property type="molecule type" value="Genomic_DNA"/>
</dbReference>
<dbReference type="Proteomes" id="UP001298593">
    <property type="component" value="Unassembled WGS sequence"/>
</dbReference>
<dbReference type="InterPro" id="IPR000182">
    <property type="entry name" value="GNAT_dom"/>
</dbReference>
<dbReference type="InterPro" id="IPR016181">
    <property type="entry name" value="Acyl_CoA_acyltransferase"/>
</dbReference>
<dbReference type="Pfam" id="PF13508">
    <property type="entry name" value="Acetyltransf_7"/>
    <property type="match status" value="1"/>
</dbReference>
<reference evidence="2 3" key="1">
    <citation type="submission" date="2023-12" db="EMBL/GenBank/DDBJ databases">
        <title>Description of new species of Mycobacterium terrae complex isolated from sewage at the Sao Paulo Zoological Park Foundation in Brazil.</title>
        <authorList>
            <person name="Romagnoli C.L."/>
            <person name="Conceicao E.C."/>
            <person name="Machado E."/>
            <person name="Barreto L.B.P.F."/>
            <person name="Sharma A."/>
            <person name="Silva N.M."/>
            <person name="Marques L.E."/>
            <person name="Juliana M.A."/>
            <person name="Lourenco M.C.S."/>
            <person name="Digiampietri L.A."/>
            <person name="Suffys P.N."/>
            <person name="Viana-Niero C."/>
        </authorList>
    </citation>
    <scope>NUCLEOTIDE SEQUENCE [LARGE SCALE GENOMIC DNA]</scope>
    <source>
        <strain evidence="2 3">MYC340</strain>
    </source>
</reference>
<keyword evidence="3" id="KW-1185">Reference proteome</keyword>
<evidence type="ECO:0000313" key="2">
    <source>
        <dbReference type="EMBL" id="MEB3035144.1"/>
    </source>
</evidence>
<accession>A0ABU5Y4J6</accession>
<feature type="domain" description="N-acetyltransferase" evidence="1">
    <location>
        <begin position="1"/>
        <end position="138"/>
    </location>
</feature>
<evidence type="ECO:0000313" key="3">
    <source>
        <dbReference type="Proteomes" id="UP001298593"/>
    </source>
</evidence>
<proteinExistence type="predicted"/>
<dbReference type="PROSITE" id="PS51186">
    <property type="entry name" value="GNAT"/>
    <property type="match status" value="1"/>
</dbReference>
<dbReference type="RefSeq" id="WP_329780598.1">
    <property type="nucleotide sequence ID" value="NZ_JAYJJU010000061.1"/>
</dbReference>
<sequence length="150" mass="16487">MYVLKLDAESIGVITVGPPRRIWAKFAQELELACATSGQSEEEAERSLADFTSTMWPLAKISLVAVRPNHQGQGHGTRLMRFTLDLLRRDNVDFIYGQYDAGRFDLAHFYSGLGFRNCAPGANLAISGTALVLEGRPDEAFFAFERSAGG</sequence>
<dbReference type="CDD" id="cd04301">
    <property type="entry name" value="NAT_SF"/>
    <property type="match status" value="1"/>
</dbReference>
<gene>
    <name evidence="2" type="ORF">KV113_26770</name>
</gene>
<protein>
    <submittedName>
        <fullName evidence="2">GNAT family N-acetyltransferase</fullName>
    </submittedName>
</protein>
<dbReference type="SUPFAM" id="SSF55729">
    <property type="entry name" value="Acyl-CoA N-acyltransferases (Nat)"/>
    <property type="match status" value="1"/>
</dbReference>
<dbReference type="Gene3D" id="3.40.630.30">
    <property type="match status" value="1"/>
</dbReference>
<evidence type="ECO:0000259" key="1">
    <source>
        <dbReference type="PROSITE" id="PS51186"/>
    </source>
</evidence>